<name>A0ABS0TYP2_SERPR</name>
<evidence type="ECO:0000313" key="1">
    <source>
        <dbReference type="EMBL" id="MBI6183501.1"/>
    </source>
</evidence>
<dbReference type="EMBL" id="JAEHSL010000038">
    <property type="protein sequence ID" value="MBI6183501.1"/>
    <property type="molecule type" value="Genomic_DNA"/>
</dbReference>
<evidence type="ECO:0000313" key="2">
    <source>
        <dbReference type="Proteomes" id="UP000639004"/>
    </source>
</evidence>
<accession>A0ABS0TYP2</accession>
<dbReference type="Proteomes" id="UP000639004">
    <property type="component" value="Unassembled WGS sequence"/>
</dbReference>
<protein>
    <recommendedName>
        <fullName evidence="3">Apea-like HEPN domain-containing protein</fullName>
    </recommendedName>
</protein>
<dbReference type="RefSeq" id="WP_123754363.1">
    <property type="nucleotide sequence ID" value="NZ_JAEHSL010000038.1"/>
</dbReference>
<reference evidence="1 2" key="1">
    <citation type="submission" date="2020-12" db="EMBL/GenBank/DDBJ databases">
        <title>Enhanced detection system for hospital associated transmission using whole genome sequencing surveillance.</title>
        <authorList>
            <person name="Harrison L.H."/>
            <person name="Van Tyne D."/>
            <person name="Marsh J.W."/>
            <person name="Griffith M.P."/>
            <person name="Snyder D.J."/>
            <person name="Cooper V.S."/>
            <person name="Mustapha M."/>
        </authorList>
    </citation>
    <scope>NUCLEOTIDE SEQUENCE [LARGE SCALE GENOMIC DNA]</scope>
    <source>
        <strain evidence="1 2">SER00238</strain>
    </source>
</reference>
<organism evidence="1 2">
    <name type="scientific">Serratia proteamaculans</name>
    <dbReference type="NCBI Taxonomy" id="28151"/>
    <lineage>
        <taxon>Bacteria</taxon>
        <taxon>Pseudomonadati</taxon>
        <taxon>Pseudomonadota</taxon>
        <taxon>Gammaproteobacteria</taxon>
        <taxon>Enterobacterales</taxon>
        <taxon>Yersiniaceae</taxon>
        <taxon>Serratia</taxon>
    </lineage>
</organism>
<keyword evidence="2" id="KW-1185">Reference proteome</keyword>
<sequence length="150" mass="17332">MLDDLGYEFFREFARYEYCLKAIGLLEGTRAAKASWSKYAAEVTQIIDLPQSPELMESINYFMEYPPKKQIVRDGVLTWDETLPAHSSKAELILLLICRVRNNLFHGGKFNGRWFEPQRSEELMRYALIILRACGQSHDKVSNAYAGNVF</sequence>
<proteinExistence type="predicted"/>
<gene>
    <name evidence="1" type="ORF">JEQ07_24280</name>
</gene>
<comment type="caution">
    <text evidence="1">The sequence shown here is derived from an EMBL/GenBank/DDBJ whole genome shotgun (WGS) entry which is preliminary data.</text>
</comment>
<evidence type="ECO:0008006" key="3">
    <source>
        <dbReference type="Google" id="ProtNLM"/>
    </source>
</evidence>